<dbReference type="Pfam" id="PF15558">
    <property type="entry name" value="DUF4659"/>
    <property type="match status" value="1"/>
</dbReference>
<keyword evidence="1" id="KW-0175">Coiled coil</keyword>
<comment type="caution">
    <text evidence="2">The sequence shown here is derived from an EMBL/GenBank/DDBJ whole genome shotgun (WGS) entry which is preliminary data.</text>
</comment>
<evidence type="ECO:0000313" key="3">
    <source>
        <dbReference type="Proteomes" id="UP000812440"/>
    </source>
</evidence>
<feature type="coiled-coil region" evidence="1">
    <location>
        <begin position="377"/>
        <end position="468"/>
    </location>
</feature>
<reference evidence="2" key="1">
    <citation type="thesis" date="2020" institute="ProQuest LLC" country="789 East Eisenhower Parkway, Ann Arbor, MI, USA">
        <title>Comparative Genomics and Chromosome Evolution.</title>
        <authorList>
            <person name="Mudd A.B."/>
        </authorList>
    </citation>
    <scope>NUCLEOTIDE SEQUENCE</scope>
    <source>
        <strain evidence="2">Female2</strain>
        <tissue evidence="2">Blood</tissue>
    </source>
</reference>
<dbReference type="AlphaFoldDB" id="A0A8T2JF70"/>
<accession>A0A8T2JF70</accession>
<dbReference type="PANTHER" id="PTHR33663">
    <property type="entry name" value="COILED-COIL DOMAIN-CONTAINING PROTEIN 177"/>
    <property type="match status" value="1"/>
</dbReference>
<organism evidence="2 3">
    <name type="scientific">Hymenochirus boettgeri</name>
    <name type="common">Congo dwarf clawed frog</name>
    <dbReference type="NCBI Taxonomy" id="247094"/>
    <lineage>
        <taxon>Eukaryota</taxon>
        <taxon>Metazoa</taxon>
        <taxon>Chordata</taxon>
        <taxon>Craniata</taxon>
        <taxon>Vertebrata</taxon>
        <taxon>Euteleostomi</taxon>
        <taxon>Amphibia</taxon>
        <taxon>Batrachia</taxon>
        <taxon>Anura</taxon>
        <taxon>Pipoidea</taxon>
        <taxon>Pipidae</taxon>
        <taxon>Pipinae</taxon>
        <taxon>Hymenochirus</taxon>
    </lineage>
</organism>
<proteinExistence type="predicted"/>
<name>A0A8T2JF70_9PIPI</name>
<dbReference type="PANTHER" id="PTHR33663:SF3">
    <property type="entry name" value="COILED-COIL DOMAIN-CONTAINING PROTEIN 185"/>
    <property type="match status" value="1"/>
</dbReference>
<keyword evidence="3" id="KW-1185">Reference proteome</keyword>
<dbReference type="OrthoDB" id="200110at2759"/>
<protein>
    <recommendedName>
        <fullName evidence="4">Coiled-coil domain containing 185</fullName>
    </recommendedName>
</protein>
<dbReference type="EMBL" id="JAACNH010000004">
    <property type="protein sequence ID" value="KAG8443799.1"/>
    <property type="molecule type" value="Genomic_DNA"/>
</dbReference>
<gene>
    <name evidence="2" type="ORF">GDO86_009109</name>
</gene>
<sequence>MAGGRRSPNLILDLNNFEEESGSRYVLTSPRSLEACALLRIRPVELLPKSPEEVAAQHPGVSAVQLDGLCGEYEEERGRRLRLCRELREKLVRKEWEVMGHRDGPSGAPKSHSLLLGSKETDPLKADSTACPTSLCSHKWAHDCLMMGALGDGTYPEVEVTQVARELERGAGVTISQRDKKIAALMLAKHRDDELAQQRKARAQIAWQDLVTQEKRLKEALNKPGWFSQQLGPNQRRTHRTLYNEKRVERTLEGPVHEHKIRRSGYVGLQTGPEKKLEMSRCKTDHEKCLAELWAQQNLEPYREMNYQPLEERMARAFKIRLMKELQNKKNLQVKNQYEKLRHTRLKEKADTQAQAEQEFKRMSIQQKEQRSQEHYGQLVEERNKGLKEKAAKEEEQIMLNQIRAEQQEREKKQYKALLAKMTDRRSRHAKDSLIKSIQIKAERTKEINSAKQRVHKLLKQKVEEEDENHKREIEHGIRKKDLKSDRLLREKVATIEEGKKIANASFQMREKIRERTKCRTFDQMARQAELNASLLRHTS</sequence>
<evidence type="ECO:0008006" key="4">
    <source>
        <dbReference type="Google" id="ProtNLM"/>
    </source>
</evidence>
<evidence type="ECO:0000313" key="2">
    <source>
        <dbReference type="EMBL" id="KAG8443799.1"/>
    </source>
</evidence>
<dbReference type="Proteomes" id="UP000812440">
    <property type="component" value="Chromosome 5"/>
</dbReference>
<evidence type="ECO:0000256" key="1">
    <source>
        <dbReference type="SAM" id="Coils"/>
    </source>
</evidence>
<dbReference type="InterPro" id="IPR029090">
    <property type="entry name" value="DUF4659"/>
</dbReference>